<protein>
    <submittedName>
        <fullName evidence="1">Uncharacterized protein</fullName>
    </submittedName>
</protein>
<name>A0A4Y8VV07_9BACT</name>
<dbReference type="AlphaFoldDB" id="A0A4Y8VV07"/>
<dbReference type="Proteomes" id="UP000297872">
    <property type="component" value="Unassembled WGS sequence"/>
</dbReference>
<sequence length="136" mass="15615">MTTNERFEKAWNSFLIYLNRNPKAHLTPFLKERHVNHRTMQNWMSEKGYSVLRAKHEIREVQEAARKERAEASTANTGVMFVPMESPTIDLPMEDLLQGINITFPNGTVVSIKKGCAKSVMALMKLYEKEDAVCLD</sequence>
<evidence type="ECO:0000313" key="1">
    <source>
        <dbReference type="EMBL" id="TFH84442.1"/>
    </source>
</evidence>
<dbReference type="EMBL" id="SGVY01000002">
    <property type="protein sequence ID" value="TFH84442.1"/>
    <property type="molecule type" value="Genomic_DNA"/>
</dbReference>
<reference evidence="1 2" key="1">
    <citation type="submission" date="2019-02" db="EMBL/GenBank/DDBJ databases">
        <title>Draft Genome Sequence of the Prevotella sp. BCRC 81118, Isolated from Human Feces.</title>
        <authorList>
            <person name="Huang C.-H."/>
        </authorList>
    </citation>
    <scope>NUCLEOTIDE SEQUENCE [LARGE SCALE GENOMIC DNA]</scope>
    <source>
        <strain evidence="1 2">BCRC 81118</strain>
    </source>
</reference>
<dbReference type="OrthoDB" id="1077988at2"/>
<organism evidence="1 2">
    <name type="scientific">Segatella hominis</name>
    <dbReference type="NCBI Taxonomy" id="2518605"/>
    <lineage>
        <taxon>Bacteria</taxon>
        <taxon>Pseudomonadati</taxon>
        <taxon>Bacteroidota</taxon>
        <taxon>Bacteroidia</taxon>
        <taxon>Bacteroidales</taxon>
        <taxon>Prevotellaceae</taxon>
        <taxon>Segatella</taxon>
    </lineage>
</organism>
<dbReference type="GeneID" id="302993902"/>
<dbReference type="RefSeq" id="WP_134842472.1">
    <property type="nucleotide sequence ID" value="NZ_CP137559.1"/>
</dbReference>
<gene>
    <name evidence="1" type="ORF">EXN75_01160</name>
</gene>
<accession>A0A4Y8VV07</accession>
<evidence type="ECO:0000313" key="2">
    <source>
        <dbReference type="Proteomes" id="UP000297872"/>
    </source>
</evidence>
<keyword evidence="2" id="KW-1185">Reference proteome</keyword>
<proteinExistence type="predicted"/>
<comment type="caution">
    <text evidence="1">The sequence shown here is derived from an EMBL/GenBank/DDBJ whole genome shotgun (WGS) entry which is preliminary data.</text>
</comment>